<accession>A0AAV2DVS3</accession>
<dbReference type="AlphaFoldDB" id="A0AAV2DVS3"/>
<name>A0AAV2DVS3_9ROSI</name>
<gene>
    <name evidence="1" type="ORF">LTRI10_LOCUS19218</name>
</gene>
<sequence>MENRAGSAFAQKGSKVKDLVSNLEEQNKKDVEVQVKAAAKGVKSMIVADESVRKVLFLMKVPEGDECADKKRQADIMDVVE</sequence>
<dbReference type="EMBL" id="OZ034816">
    <property type="protein sequence ID" value="CAL1377579.1"/>
    <property type="molecule type" value="Genomic_DNA"/>
</dbReference>
<dbReference type="Proteomes" id="UP001497516">
    <property type="component" value="Chromosome 3"/>
</dbReference>
<reference evidence="1 2" key="1">
    <citation type="submission" date="2024-04" db="EMBL/GenBank/DDBJ databases">
        <authorList>
            <person name="Fracassetti M."/>
        </authorList>
    </citation>
    <scope>NUCLEOTIDE SEQUENCE [LARGE SCALE GENOMIC DNA]</scope>
</reference>
<protein>
    <submittedName>
        <fullName evidence="1">Uncharacterized protein</fullName>
    </submittedName>
</protein>
<organism evidence="1 2">
    <name type="scientific">Linum trigynum</name>
    <dbReference type="NCBI Taxonomy" id="586398"/>
    <lineage>
        <taxon>Eukaryota</taxon>
        <taxon>Viridiplantae</taxon>
        <taxon>Streptophyta</taxon>
        <taxon>Embryophyta</taxon>
        <taxon>Tracheophyta</taxon>
        <taxon>Spermatophyta</taxon>
        <taxon>Magnoliopsida</taxon>
        <taxon>eudicotyledons</taxon>
        <taxon>Gunneridae</taxon>
        <taxon>Pentapetalae</taxon>
        <taxon>rosids</taxon>
        <taxon>fabids</taxon>
        <taxon>Malpighiales</taxon>
        <taxon>Linaceae</taxon>
        <taxon>Linum</taxon>
    </lineage>
</organism>
<evidence type="ECO:0000313" key="1">
    <source>
        <dbReference type="EMBL" id="CAL1377579.1"/>
    </source>
</evidence>
<keyword evidence="2" id="KW-1185">Reference proteome</keyword>
<evidence type="ECO:0000313" key="2">
    <source>
        <dbReference type="Proteomes" id="UP001497516"/>
    </source>
</evidence>
<proteinExistence type="predicted"/>